<dbReference type="InterPro" id="IPR029052">
    <property type="entry name" value="Metallo-depent_PP-like"/>
</dbReference>
<dbReference type="CDD" id="cd00841">
    <property type="entry name" value="MPP_YfcE"/>
    <property type="match status" value="1"/>
</dbReference>
<dbReference type="NCBIfam" id="TIGR00040">
    <property type="entry name" value="yfcE"/>
    <property type="match status" value="1"/>
</dbReference>
<dbReference type="Proteomes" id="UP000295188">
    <property type="component" value="Unassembled WGS sequence"/>
</dbReference>
<accession>A0A4R3KFE9</accession>
<dbReference type="EC" id="3.1.4.-" evidence="2"/>
<reference evidence="4 5" key="1">
    <citation type="submission" date="2019-03" db="EMBL/GenBank/DDBJ databases">
        <title>Genomic Encyclopedia of Type Strains, Phase IV (KMG-IV): sequencing the most valuable type-strain genomes for metagenomic binning, comparative biology and taxonomic classification.</title>
        <authorList>
            <person name="Goeker M."/>
        </authorList>
    </citation>
    <scope>NUCLEOTIDE SEQUENCE [LARGE SCALE GENOMIC DNA]</scope>
    <source>
        <strain evidence="4 5">DSM 20467</strain>
    </source>
</reference>
<evidence type="ECO:0000256" key="1">
    <source>
        <dbReference type="ARBA" id="ARBA00008950"/>
    </source>
</evidence>
<evidence type="ECO:0000313" key="5">
    <source>
        <dbReference type="Proteomes" id="UP000295188"/>
    </source>
</evidence>
<dbReference type="PANTHER" id="PTHR11124">
    <property type="entry name" value="VACUOLAR SORTING PROTEIN VPS29"/>
    <property type="match status" value="1"/>
</dbReference>
<dbReference type="GO" id="GO:0016787">
    <property type="term" value="F:hydrolase activity"/>
    <property type="evidence" value="ECO:0007669"/>
    <property type="project" value="UniProtKB-UniRule"/>
</dbReference>
<dbReference type="Pfam" id="PF12850">
    <property type="entry name" value="Metallophos_2"/>
    <property type="match status" value="1"/>
</dbReference>
<dbReference type="NCBIfam" id="NF006988">
    <property type="entry name" value="PRK09453.1"/>
    <property type="match status" value="1"/>
</dbReference>
<comment type="caution">
    <text evidence="4">The sequence shown here is derived from an EMBL/GenBank/DDBJ whole genome shotgun (WGS) entry which is preliminary data.</text>
</comment>
<name>A0A4R3KFE9_9FIRM</name>
<dbReference type="RefSeq" id="WP_132547206.1">
    <property type="nucleotide sequence ID" value="NZ_SMAA01000002.1"/>
</dbReference>
<dbReference type="OrthoDB" id="9800565at2"/>
<dbReference type="InterPro" id="IPR024654">
    <property type="entry name" value="Calcineurin-like_PHP_lpxH"/>
</dbReference>
<dbReference type="GO" id="GO:0046872">
    <property type="term" value="F:metal ion binding"/>
    <property type="evidence" value="ECO:0007669"/>
    <property type="project" value="UniProtKB-KW"/>
</dbReference>
<dbReference type="SUPFAM" id="SSF56300">
    <property type="entry name" value="Metallo-dependent phosphatases"/>
    <property type="match status" value="1"/>
</dbReference>
<sequence length="185" mass="20563">MKVGIISDTHGCVDRFTLAYNKLFTDADMIIHAGDVLYHGPRNPMLPDYNPAKLAEKLNSLPMPVVVTRGNCDSEVDTLVLNMPIQAPYTYVVIDGFKIVTTHGHYVMTDKEKDDMAAHLKADLFISGHVHINVLEKRGNTIFLNPGSPALSKREDGRQTAAVLSDKKIEIFDIDTDEVLLSIDR</sequence>
<dbReference type="AlphaFoldDB" id="A0A4R3KFE9"/>
<dbReference type="EMBL" id="SMAA01000002">
    <property type="protein sequence ID" value="TCS81371.1"/>
    <property type="molecule type" value="Genomic_DNA"/>
</dbReference>
<dbReference type="InterPro" id="IPR000979">
    <property type="entry name" value="Phosphodiesterase_MJ0936/Vps29"/>
</dbReference>
<dbReference type="Gene3D" id="3.60.21.10">
    <property type="match status" value="1"/>
</dbReference>
<comment type="similarity">
    <text evidence="1 2">Belongs to the metallophosphoesterase superfamily. YfcE family.</text>
</comment>
<evidence type="ECO:0000259" key="3">
    <source>
        <dbReference type="Pfam" id="PF12850"/>
    </source>
</evidence>
<keyword evidence="2" id="KW-0479">Metal-binding</keyword>
<evidence type="ECO:0000313" key="4">
    <source>
        <dbReference type="EMBL" id="TCS81371.1"/>
    </source>
</evidence>
<evidence type="ECO:0000256" key="2">
    <source>
        <dbReference type="RuleBase" id="RU362039"/>
    </source>
</evidence>
<organism evidence="4 5">
    <name type="scientific">Pectinatus cerevisiiphilus</name>
    <dbReference type="NCBI Taxonomy" id="86956"/>
    <lineage>
        <taxon>Bacteria</taxon>
        <taxon>Bacillati</taxon>
        <taxon>Bacillota</taxon>
        <taxon>Negativicutes</taxon>
        <taxon>Selenomonadales</taxon>
        <taxon>Selenomonadaceae</taxon>
        <taxon>Pectinatus</taxon>
    </lineage>
</organism>
<feature type="domain" description="Calcineurin-like phosphoesterase" evidence="3">
    <location>
        <begin position="1"/>
        <end position="164"/>
    </location>
</feature>
<gene>
    <name evidence="4" type="ORF">EDC37_10271</name>
</gene>
<comment type="cofactor">
    <cofactor evidence="2">
        <name>a divalent metal cation</name>
        <dbReference type="ChEBI" id="CHEBI:60240"/>
    </cofactor>
</comment>
<keyword evidence="5" id="KW-1185">Reference proteome</keyword>
<protein>
    <recommendedName>
        <fullName evidence="2">Phosphoesterase</fullName>
        <ecNumber evidence="2">3.1.4.-</ecNumber>
    </recommendedName>
</protein>
<dbReference type="InterPro" id="IPR041802">
    <property type="entry name" value="MPP_YfcE"/>
</dbReference>
<proteinExistence type="inferred from homology"/>